<protein>
    <submittedName>
        <fullName evidence="1">Uncharacterized protein</fullName>
    </submittedName>
</protein>
<name>D1QUR6_9BACT</name>
<dbReference type="EMBL" id="ACUZ02000049">
    <property type="protein sequence ID" value="EFB30864.1"/>
    <property type="molecule type" value="Genomic_DNA"/>
</dbReference>
<proteinExistence type="predicted"/>
<gene>
    <name evidence="1" type="ORF">HMPREF0971_02751</name>
</gene>
<dbReference type="AlphaFoldDB" id="D1QUR6"/>
<sequence>MAITQRLQFGKPLPIVKLLSVFQRFPVIVNKEENSKKQTCFYNLSEVVLQFKS</sequence>
<evidence type="ECO:0000313" key="1">
    <source>
        <dbReference type="EMBL" id="EFB30864.1"/>
    </source>
</evidence>
<evidence type="ECO:0000313" key="2">
    <source>
        <dbReference type="Proteomes" id="UP000004079"/>
    </source>
</evidence>
<comment type="caution">
    <text evidence="1">The sequence shown here is derived from an EMBL/GenBank/DDBJ whole genome shotgun (WGS) entry which is preliminary data.</text>
</comment>
<organism evidence="1 2">
    <name type="scientific">Segatella oris F0302</name>
    <dbReference type="NCBI Taxonomy" id="649760"/>
    <lineage>
        <taxon>Bacteria</taxon>
        <taxon>Pseudomonadati</taxon>
        <taxon>Bacteroidota</taxon>
        <taxon>Bacteroidia</taxon>
        <taxon>Bacteroidales</taxon>
        <taxon>Prevotellaceae</taxon>
        <taxon>Segatella</taxon>
    </lineage>
</organism>
<dbReference type="Proteomes" id="UP000004079">
    <property type="component" value="Unassembled WGS sequence"/>
</dbReference>
<dbReference type="HOGENOM" id="CLU_3064816_0_0_10"/>
<accession>D1QUR6</accession>
<reference evidence="1 2" key="1">
    <citation type="submission" date="2009-11" db="EMBL/GenBank/DDBJ databases">
        <authorList>
            <person name="Weinstock G."/>
            <person name="Sodergren E."/>
            <person name="Clifton S."/>
            <person name="Fulton L."/>
            <person name="Fulton B."/>
            <person name="Courtney L."/>
            <person name="Fronick C."/>
            <person name="Harrison M."/>
            <person name="Strong C."/>
            <person name="Farmer C."/>
            <person name="Delahaunty K."/>
            <person name="Markovic C."/>
            <person name="Hall O."/>
            <person name="Minx P."/>
            <person name="Tomlinson C."/>
            <person name="Mitreva M."/>
            <person name="Nelson J."/>
            <person name="Hou S."/>
            <person name="Wollam A."/>
            <person name="Pepin K.H."/>
            <person name="Johnson M."/>
            <person name="Bhonagiri V."/>
            <person name="Nash W.E."/>
            <person name="Warren W."/>
            <person name="Chinwalla A."/>
            <person name="Mardis E.R."/>
            <person name="Wilson R.K."/>
        </authorList>
    </citation>
    <scope>NUCLEOTIDE SEQUENCE [LARGE SCALE GENOMIC DNA]</scope>
    <source>
        <strain evidence="1 2">F0302</strain>
    </source>
</reference>